<dbReference type="STRING" id="995060.SAMN04487904_101451"/>
<evidence type="ECO:0000256" key="1">
    <source>
        <dbReference type="SAM" id="MobiDB-lite"/>
    </source>
</evidence>
<dbReference type="Proteomes" id="UP000199165">
    <property type="component" value="Unassembled WGS sequence"/>
</dbReference>
<protein>
    <submittedName>
        <fullName evidence="2">Uncharacterized protein</fullName>
    </submittedName>
</protein>
<evidence type="ECO:0000313" key="2">
    <source>
        <dbReference type="EMBL" id="SFT35825.1"/>
    </source>
</evidence>
<dbReference type="AlphaFoldDB" id="A0A1I6XBY7"/>
<gene>
    <name evidence="2" type="ORF">SAMN04487904_101451</name>
</gene>
<feature type="region of interest" description="Disordered" evidence="1">
    <location>
        <begin position="1"/>
        <end position="47"/>
    </location>
</feature>
<accession>A0A1I6XBY7</accession>
<sequence>MSECAPVPALVDESGGERRCHRDRPEKVEESREGPEIGEDHIILGYD</sequence>
<name>A0A1I6XBY7_9ACTN</name>
<organism evidence="2 3">
    <name type="scientific">Actinopolyspora righensis</name>
    <dbReference type="NCBI Taxonomy" id="995060"/>
    <lineage>
        <taxon>Bacteria</taxon>
        <taxon>Bacillati</taxon>
        <taxon>Actinomycetota</taxon>
        <taxon>Actinomycetes</taxon>
        <taxon>Actinopolysporales</taxon>
        <taxon>Actinopolysporaceae</taxon>
        <taxon>Actinopolyspora</taxon>
        <taxon>Actinopolyspora alba group</taxon>
    </lineage>
</organism>
<proteinExistence type="predicted"/>
<dbReference type="EMBL" id="FPAT01000001">
    <property type="protein sequence ID" value="SFT35825.1"/>
    <property type="molecule type" value="Genomic_DNA"/>
</dbReference>
<feature type="compositionally biased region" description="Basic and acidic residues" evidence="1">
    <location>
        <begin position="15"/>
        <end position="47"/>
    </location>
</feature>
<evidence type="ECO:0000313" key="3">
    <source>
        <dbReference type="Proteomes" id="UP000199165"/>
    </source>
</evidence>
<keyword evidence="3" id="KW-1185">Reference proteome</keyword>
<reference evidence="3" key="1">
    <citation type="submission" date="2016-10" db="EMBL/GenBank/DDBJ databases">
        <authorList>
            <person name="Varghese N."/>
            <person name="Submissions S."/>
        </authorList>
    </citation>
    <scope>NUCLEOTIDE SEQUENCE [LARGE SCALE GENOMIC DNA]</scope>
    <source>
        <strain evidence="3">DSM 45501</strain>
    </source>
</reference>